<protein>
    <submittedName>
        <fullName evidence="2">DUF4198 domain-containing protein</fullName>
    </submittedName>
</protein>
<gene>
    <name evidence="2" type="ORF">EKH83_13420</name>
</gene>
<dbReference type="RefSeq" id="WP_128769956.1">
    <property type="nucleotide sequence ID" value="NZ_RXOC01000008.1"/>
</dbReference>
<name>A0A4Q0M7Q9_9SPHI</name>
<dbReference type="AlphaFoldDB" id="A0A4Q0M7Q9"/>
<dbReference type="EMBL" id="RXOC01000008">
    <property type="protein sequence ID" value="RXF69148.1"/>
    <property type="molecule type" value="Genomic_DNA"/>
</dbReference>
<feature type="chain" id="PRO_5020871777" evidence="1">
    <location>
        <begin position="20"/>
        <end position="262"/>
    </location>
</feature>
<comment type="caution">
    <text evidence="2">The sequence shown here is derived from an EMBL/GenBank/DDBJ whole genome shotgun (WGS) entry which is preliminary data.</text>
</comment>
<accession>A0A4Q0M7Q9</accession>
<evidence type="ECO:0000313" key="3">
    <source>
        <dbReference type="Proteomes" id="UP000290848"/>
    </source>
</evidence>
<keyword evidence="1" id="KW-0732">Signal</keyword>
<feature type="signal peptide" evidence="1">
    <location>
        <begin position="1"/>
        <end position="19"/>
    </location>
</feature>
<evidence type="ECO:0000256" key="1">
    <source>
        <dbReference type="SAM" id="SignalP"/>
    </source>
</evidence>
<sequence length="262" mass="29129">MKYLLLCSLLLTCSFNLLNAQSYYLMPGGFFPEKGQMTDVGVFYGKGFDTVKAKKLPVSQLADASLYAGGKPINLLSANKDAQGHLSVQLNNSGLCMVTAKKELSESEIDREDVIRQLSDEGFPELSGKVSDKEEMSINNIFALKTLLMAAKPSGNEYSEKTGHDLELVLLQNPYKLKYGEDLTAQILFKGKPLGKIRAEVYTKTLNGTVFPSENISDEDGKIYIKLNRSGDWMIKVINIAPAEKADYNRWCSTYTFGFRSE</sequence>
<evidence type="ECO:0000313" key="2">
    <source>
        <dbReference type="EMBL" id="RXF69148.1"/>
    </source>
</evidence>
<proteinExistence type="predicted"/>
<reference evidence="2 3" key="1">
    <citation type="submission" date="2018-12" db="EMBL/GenBank/DDBJ databases">
        <title>The Draft Genome Sequence of the Soil Bacterium Pedobacter tournemirensis R1.</title>
        <authorList>
            <person name="He J."/>
        </authorList>
    </citation>
    <scope>NUCLEOTIDE SEQUENCE [LARGE SCALE GENOMIC DNA]</scope>
    <source>
        <strain evidence="2 3">R1</strain>
    </source>
</reference>
<organism evidence="2 3">
    <name type="scientific">Arcticibacter tournemirensis</name>
    <dbReference type="NCBI Taxonomy" id="699437"/>
    <lineage>
        <taxon>Bacteria</taxon>
        <taxon>Pseudomonadati</taxon>
        <taxon>Bacteroidota</taxon>
        <taxon>Sphingobacteriia</taxon>
        <taxon>Sphingobacteriales</taxon>
        <taxon>Sphingobacteriaceae</taxon>
        <taxon>Arcticibacter</taxon>
    </lineage>
</organism>
<dbReference type="Proteomes" id="UP000290848">
    <property type="component" value="Unassembled WGS sequence"/>
</dbReference>
<dbReference type="InterPro" id="IPR019613">
    <property type="entry name" value="DUF4198"/>
</dbReference>
<dbReference type="Pfam" id="PF10670">
    <property type="entry name" value="DUF4198"/>
    <property type="match status" value="1"/>
</dbReference>